<dbReference type="InterPro" id="IPR001810">
    <property type="entry name" value="F-box_dom"/>
</dbReference>
<gene>
    <name evidence="3" type="ORF">JXQ802_LOCUS47600</name>
    <name evidence="2" type="ORF">PYM288_LOCUS31692</name>
</gene>
<evidence type="ECO:0000313" key="2">
    <source>
        <dbReference type="EMBL" id="CAF1336796.1"/>
    </source>
</evidence>
<name>A0A815GCG9_9BILA</name>
<dbReference type="AlphaFoldDB" id="A0A815GCG9"/>
<comment type="caution">
    <text evidence="2">The sequence shown here is derived from an EMBL/GenBank/DDBJ whole genome shotgun (WGS) entry which is preliminary data.</text>
</comment>
<proteinExistence type="predicted"/>
<dbReference type="EMBL" id="CAJNOL010004781">
    <property type="protein sequence ID" value="CAF1594688.1"/>
    <property type="molecule type" value="Genomic_DNA"/>
</dbReference>
<protein>
    <recommendedName>
        <fullName evidence="1">F-box domain-containing protein</fullName>
    </recommendedName>
</protein>
<keyword evidence="5" id="KW-1185">Reference proteome</keyword>
<accession>A0A815GCG9</accession>
<evidence type="ECO:0000313" key="4">
    <source>
        <dbReference type="Proteomes" id="UP000663854"/>
    </source>
</evidence>
<dbReference type="PROSITE" id="PS50181">
    <property type="entry name" value="FBOX"/>
    <property type="match status" value="1"/>
</dbReference>
<dbReference type="Proteomes" id="UP000663854">
    <property type="component" value="Unassembled WGS sequence"/>
</dbReference>
<evidence type="ECO:0000313" key="3">
    <source>
        <dbReference type="EMBL" id="CAF1594688.1"/>
    </source>
</evidence>
<evidence type="ECO:0000259" key="1">
    <source>
        <dbReference type="PROSITE" id="PS50181"/>
    </source>
</evidence>
<sequence length="538" mass="63628">MTYSCVQLNDLSDEILLIILKILNNVEVLSSLFNVNKRLNRIVHDSIFTSDLTLLKYLSDDSTYSLPDPLLDRFCSEILPSIDHKIKWFTLESLSMKRILLSTNYPNLNGLGIYNIKMKAALSLFTDAITFTDLFKNQILSFVIEIIDKNCYEPNMNIIIFTNIFKNFPNLKYLNFNPSFICDQYISFNWSSPTIFSSTLLTLHVKVSSVIDCLHLLDGRFNQLHTFYVHTGSAYSRQQSLQINNKEKLPNLKCFSLSSAEQLDLYDEIIIPLLHRMSNLEILMFYFPVSKRKTFIDGNHFKDIVNHMPQLNKFLFNICSFIHLNNKINLPSNEDIQYSFKDFNYNQIISCVNYFRETQCGECHIYSYPYTLRHYYYIRNNFPGGLFKCVRQVSLYDEHPFEHEFFLRIQKSFPLMEKLTLYNKKRQNNKQYRKSKENIEHLSIVEYPYLTNLTLYNTHYDYIEEFLLDTKTCLTNGVYLSLNYKSLKKVTRNFKRNATRINSNKVNRLHISGEFKITEHLKNYFSHAIISNNYYGFI</sequence>
<reference evidence="2" key="1">
    <citation type="submission" date="2021-02" db="EMBL/GenBank/DDBJ databases">
        <authorList>
            <person name="Nowell W R."/>
        </authorList>
    </citation>
    <scope>NUCLEOTIDE SEQUENCE</scope>
</reference>
<organism evidence="2 4">
    <name type="scientific">Rotaria sordida</name>
    <dbReference type="NCBI Taxonomy" id="392033"/>
    <lineage>
        <taxon>Eukaryota</taxon>
        <taxon>Metazoa</taxon>
        <taxon>Spiralia</taxon>
        <taxon>Gnathifera</taxon>
        <taxon>Rotifera</taxon>
        <taxon>Eurotatoria</taxon>
        <taxon>Bdelloidea</taxon>
        <taxon>Philodinida</taxon>
        <taxon>Philodinidae</taxon>
        <taxon>Rotaria</taxon>
    </lineage>
</organism>
<dbReference type="Proteomes" id="UP000663870">
    <property type="component" value="Unassembled WGS sequence"/>
</dbReference>
<evidence type="ECO:0000313" key="5">
    <source>
        <dbReference type="Proteomes" id="UP000663870"/>
    </source>
</evidence>
<feature type="domain" description="F-box" evidence="1">
    <location>
        <begin position="5"/>
        <end position="52"/>
    </location>
</feature>
<dbReference type="EMBL" id="CAJNOH010003449">
    <property type="protein sequence ID" value="CAF1336796.1"/>
    <property type="molecule type" value="Genomic_DNA"/>
</dbReference>